<dbReference type="Proteomes" id="UP000585474">
    <property type="component" value="Unassembled WGS sequence"/>
</dbReference>
<dbReference type="EMBL" id="BJWL01000022">
    <property type="protein sequence ID" value="GFZ11249.1"/>
    <property type="molecule type" value="Genomic_DNA"/>
</dbReference>
<feature type="compositionally biased region" description="Low complexity" evidence="2">
    <location>
        <begin position="63"/>
        <end position="75"/>
    </location>
</feature>
<dbReference type="InterPro" id="IPR046431">
    <property type="entry name" value="FAF_dom"/>
</dbReference>
<feature type="region of interest" description="Disordered" evidence="2">
    <location>
        <begin position="1"/>
        <end position="27"/>
    </location>
</feature>
<dbReference type="AlphaFoldDB" id="A0A7J0GKA5"/>
<comment type="similarity">
    <text evidence="1">Belongs to the fantastic four family.</text>
</comment>
<keyword evidence="5" id="KW-1185">Reference proteome</keyword>
<evidence type="ECO:0000256" key="2">
    <source>
        <dbReference type="SAM" id="MobiDB-lite"/>
    </source>
</evidence>
<proteinExistence type="inferred from homology"/>
<evidence type="ECO:0000256" key="1">
    <source>
        <dbReference type="ARBA" id="ARBA00008690"/>
    </source>
</evidence>
<accession>A0A7J0GKA5</accession>
<dbReference type="Pfam" id="PF11250">
    <property type="entry name" value="FAF"/>
    <property type="match status" value="1"/>
</dbReference>
<dbReference type="PANTHER" id="PTHR33155">
    <property type="entry name" value="FANTASTIC FOUR-LIKE PROTEIN (DUF3049)"/>
    <property type="match status" value="1"/>
</dbReference>
<feature type="domain" description="FAF" evidence="3">
    <location>
        <begin position="134"/>
        <end position="189"/>
    </location>
</feature>
<dbReference type="InterPro" id="IPR021410">
    <property type="entry name" value="FAF"/>
</dbReference>
<dbReference type="PANTHER" id="PTHR33155:SF9">
    <property type="entry name" value="FANTASTIC FOUR-LIKE PROTEIN (DUF3049)"/>
    <property type="match status" value="1"/>
</dbReference>
<organism evidence="4 5">
    <name type="scientific">Actinidia rufa</name>
    <dbReference type="NCBI Taxonomy" id="165716"/>
    <lineage>
        <taxon>Eukaryota</taxon>
        <taxon>Viridiplantae</taxon>
        <taxon>Streptophyta</taxon>
        <taxon>Embryophyta</taxon>
        <taxon>Tracheophyta</taxon>
        <taxon>Spermatophyta</taxon>
        <taxon>Magnoliopsida</taxon>
        <taxon>eudicotyledons</taxon>
        <taxon>Gunneridae</taxon>
        <taxon>Pentapetalae</taxon>
        <taxon>asterids</taxon>
        <taxon>Ericales</taxon>
        <taxon>Actinidiaceae</taxon>
        <taxon>Actinidia</taxon>
    </lineage>
</organism>
<evidence type="ECO:0000313" key="5">
    <source>
        <dbReference type="Proteomes" id="UP000585474"/>
    </source>
</evidence>
<name>A0A7J0GKA5_9ERIC</name>
<evidence type="ECO:0000313" key="4">
    <source>
        <dbReference type="EMBL" id="GFZ11249.1"/>
    </source>
</evidence>
<comment type="caution">
    <text evidence="4">The sequence shown here is derived from an EMBL/GenBank/DDBJ whole genome shotgun (WGS) entry which is preliminary data.</text>
</comment>
<dbReference type="OrthoDB" id="676808at2759"/>
<feature type="region of interest" description="Disordered" evidence="2">
    <location>
        <begin position="63"/>
        <end position="92"/>
    </location>
</feature>
<sequence>MASYTFSSLRDMLKPPPSHNSKLMESLSSHPIPNIEVSHEDPHVIEIFGELYFKETSSSALNFLSPPPSSSSSSSQPPPKPPLSSSPLPNRTLQTCTTEKLNDKTNLEKEKIRKFEKNGCIYNKRLWGNKERLFPPPISCLKSAKSTGKPFVYFRFDEKSSSFVREEIRTPSQGLLRASRESAQLRLNLVHNEGEEDGQEANDH</sequence>
<evidence type="ECO:0000259" key="3">
    <source>
        <dbReference type="Pfam" id="PF11250"/>
    </source>
</evidence>
<reference evidence="4 5" key="1">
    <citation type="submission" date="2019-07" db="EMBL/GenBank/DDBJ databases">
        <title>De Novo Assembly of kiwifruit Actinidia rufa.</title>
        <authorList>
            <person name="Sugita-Konishi S."/>
            <person name="Sato K."/>
            <person name="Mori E."/>
            <person name="Abe Y."/>
            <person name="Kisaki G."/>
            <person name="Hamano K."/>
            <person name="Suezawa K."/>
            <person name="Otani M."/>
            <person name="Fukuda T."/>
            <person name="Manabe T."/>
            <person name="Gomi K."/>
            <person name="Tabuchi M."/>
            <person name="Akimitsu K."/>
            <person name="Kataoka I."/>
        </authorList>
    </citation>
    <scope>NUCLEOTIDE SEQUENCE [LARGE SCALE GENOMIC DNA]</scope>
    <source>
        <strain evidence="5">cv. Fuchu</strain>
    </source>
</reference>
<gene>
    <name evidence="4" type="ORF">Acr_22g0006470</name>
</gene>
<protein>
    <recommendedName>
        <fullName evidence="3">FAF domain-containing protein</fullName>
    </recommendedName>
</protein>